<dbReference type="VEuPathDB" id="VectorBase:RSAN_057827"/>
<accession>A0A9D4QBV8</accession>
<dbReference type="Proteomes" id="UP000821837">
    <property type="component" value="Chromosome 10"/>
</dbReference>
<evidence type="ECO:0000313" key="3">
    <source>
        <dbReference type="Proteomes" id="UP000821837"/>
    </source>
</evidence>
<sequence>MDATDEAAPDTYTKNITRNTTPATAAAFLRSPPTGEPPATHKRKKKKNRKTARKQHTPAAPLGTPAVSPSAGPRAPPADPATTGRPPALTPAVTRPPESQPDEVSFQVKSKAALRRARKITTAALPVDPAVVGTVLSRPAAPRGSFRGTPRLSLAQALRSHPGVADVRVNHHRNIVAVDTTSRECLTLLLALTELRGIPSAVPVLSATREGRTVTLRFGGPVPPEGVALFRVCFPVRPARPLPLQCKQCGRYGHAREACRWPDSCIRCGRSHTADAGCQRPRCIKCGGPYSADTPHCPRWQEQRQVATIMASSTTALSRRVVAAAVREETMEV</sequence>
<gene>
    <name evidence="2" type="ORF">HPB52_001397</name>
</gene>
<protein>
    <recommendedName>
        <fullName evidence="4">CCHC-type domain-containing protein</fullName>
    </recommendedName>
</protein>
<dbReference type="AlphaFoldDB" id="A0A9D4QBV8"/>
<organism evidence="2 3">
    <name type="scientific">Rhipicephalus sanguineus</name>
    <name type="common">Brown dog tick</name>
    <name type="synonym">Ixodes sanguineus</name>
    <dbReference type="NCBI Taxonomy" id="34632"/>
    <lineage>
        <taxon>Eukaryota</taxon>
        <taxon>Metazoa</taxon>
        <taxon>Ecdysozoa</taxon>
        <taxon>Arthropoda</taxon>
        <taxon>Chelicerata</taxon>
        <taxon>Arachnida</taxon>
        <taxon>Acari</taxon>
        <taxon>Parasitiformes</taxon>
        <taxon>Ixodida</taxon>
        <taxon>Ixodoidea</taxon>
        <taxon>Ixodidae</taxon>
        <taxon>Rhipicephalinae</taxon>
        <taxon>Rhipicephalus</taxon>
        <taxon>Rhipicephalus</taxon>
    </lineage>
</organism>
<reference evidence="2" key="1">
    <citation type="journal article" date="2020" name="Cell">
        <title>Large-Scale Comparative Analyses of Tick Genomes Elucidate Their Genetic Diversity and Vector Capacities.</title>
        <authorList>
            <consortium name="Tick Genome and Microbiome Consortium (TIGMIC)"/>
            <person name="Jia N."/>
            <person name="Wang J."/>
            <person name="Shi W."/>
            <person name="Du L."/>
            <person name="Sun Y."/>
            <person name="Zhan W."/>
            <person name="Jiang J.F."/>
            <person name="Wang Q."/>
            <person name="Zhang B."/>
            <person name="Ji P."/>
            <person name="Bell-Sakyi L."/>
            <person name="Cui X.M."/>
            <person name="Yuan T.T."/>
            <person name="Jiang B.G."/>
            <person name="Yang W.F."/>
            <person name="Lam T.T."/>
            <person name="Chang Q.C."/>
            <person name="Ding S.J."/>
            <person name="Wang X.J."/>
            <person name="Zhu J.G."/>
            <person name="Ruan X.D."/>
            <person name="Zhao L."/>
            <person name="Wei J.T."/>
            <person name="Ye R.Z."/>
            <person name="Que T.C."/>
            <person name="Du C.H."/>
            <person name="Zhou Y.H."/>
            <person name="Cheng J.X."/>
            <person name="Dai P.F."/>
            <person name="Guo W.B."/>
            <person name="Han X.H."/>
            <person name="Huang E.J."/>
            <person name="Li L.F."/>
            <person name="Wei W."/>
            <person name="Gao Y.C."/>
            <person name="Liu J.Z."/>
            <person name="Shao H.Z."/>
            <person name="Wang X."/>
            <person name="Wang C.C."/>
            <person name="Yang T.C."/>
            <person name="Huo Q.B."/>
            <person name="Li W."/>
            <person name="Chen H.Y."/>
            <person name="Chen S.E."/>
            <person name="Zhou L.G."/>
            <person name="Ni X.B."/>
            <person name="Tian J.H."/>
            <person name="Sheng Y."/>
            <person name="Liu T."/>
            <person name="Pan Y.S."/>
            <person name="Xia L.Y."/>
            <person name="Li J."/>
            <person name="Zhao F."/>
            <person name="Cao W.C."/>
        </authorList>
    </citation>
    <scope>NUCLEOTIDE SEQUENCE</scope>
    <source>
        <strain evidence="2">Rsan-2018</strain>
    </source>
</reference>
<dbReference type="EMBL" id="JABSTV010001246">
    <property type="protein sequence ID" value="KAH7975406.1"/>
    <property type="molecule type" value="Genomic_DNA"/>
</dbReference>
<evidence type="ECO:0008006" key="4">
    <source>
        <dbReference type="Google" id="ProtNLM"/>
    </source>
</evidence>
<feature type="compositionally biased region" description="Polar residues" evidence="1">
    <location>
        <begin position="12"/>
        <end position="23"/>
    </location>
</feature>
<reference evidence="2" key="2">
    <citation type="submission" date="2021-09" db="EMBL/GenBank/DDBJ databases">
        <authorList>
            <person name="Jia N."/>
            <person name="Wang J."/>
            <person name="Shi W."/>
            <person name="Du L."/>
            <person name="Sun Y."/>
            <person name="Zhan W."/>
            <person name="Jiang J."/>
            <person name="Wang Q."/>
            <person name="Zhang B."/>
            <person name="Ji P."/>
            <person name="Sakyi L.B."/>
            <person name="Cui X."/>
            <person name="Yuan T."/>
            <person name="Jiang B."/>
            <person name="Yang W."/>
            <person name="Lam T.T.-Y."/>
            <person name="Chang Q."/>
            <person name="Ding S."/>
            <person name="Wang X."/>
            <person name="Zhu J."/>
            <person name="Ruan X."/>
            <person name="Zhao L."/>
            <person name="Wei J."/>
            <person name="Que T."/>
            <person name="Du C."/>
            <person name="Cheng J."/>
            <person name="Dai P."/>
            <person name="Han X."/>
            <person name="Huang E."/>
            <person name="Gao Y."/>
            <person name="Liu J."/>
            <person name="Shao H."/>
            <person name="Ye R."/>
            <person name="Li L."/>
            <person name="Wei W."/>
            <person name="Wang X."/>
            <person name="Wang C."/>
            <person name="Huo Q."/>
            <person name="Li W."/>
            <person name="Guo W."/>
            <person name="Chen H."/>
            <person name="Chen S."/>
            <person name="Zhou L."/>
            <person name="Zhou L."/>
            <person name="Ni X."/>
            <person name="Tian J."/>
            <person name="Zhou Y."/>
            <person name="Sheng Y."/>
            <person name="Liu T."/>
            <person name="Pan Y."/>
            <person name="Xia L."/>
            <person name="Li J."/>
            <person name="Zhao F."/>
            <person name="Cao W."/>
        </authorList>
    </citation>
    <scope>NUCLEOTIDE SEQUENCE</scope>
    <source>
        <strain evidence="2">Rsan-2018</strain>
        <tissue evidence="2">Larvae</tissue>
    </source>
</reference>
<evidence type="ECO:0000256" key="1">
    <source>
        <dbReference type="SAM" id="MobiDB-lite"/>
    </source>
</evidence>
<evidence type="ECO:0000313" key="2">
    <source>
        <dbReference type="EMBL" id="KAH7975406.1"/>
    </source>
</evidence>
<feature type="region of interest" description="Disordered" evidence="1">
    <location>
        <begin position="1"/>
        <end position="105"/>
    </location>
</feature>
<comment type="caution">
    <text evidence="2">The sequence shown here is derived from an EMBL/GenBank/DDBJ whole genome shotgun (WGS) entry which is preliminary data.</text>
</comment>
<name>A0A9D4QBV8_RHISA</name>
<keyword evidence="3" id="KW-1185">Reference proteome</keyword>
<proteinExistence type="predicted"/>
<feature type="compositionally biased region" description="Basic residues" evidence="1">
    <location>
        <begin position="40"/>
        <end position="56"/>
    </location>
</feature>